<keyword evidence="2" id="KW-1185">Reference proteome</keyword>
<dbReference type="HOGENOM" id="CLU_1752951_0_0_1"/>
<evidence type="ECO:0000313" key="1">
    <source>
        <dbReference type="EnsemblPlants" id="PGSC0003DMT400089818"/>
    </source>
</evidence>
<dbReference type="PaxDb" id="4113-PGSC0003DMT400089818"/>
<dbReference type="InParanoid" id="M1DIZ7"/>
<dbReference type="Proteomes" id="UP000011115">
    <property type="component" value="Unassembled WGS sequence"/>
</dbReference>
<evidence type="ECO:0000313" key="2">
    <source>
        <dbReference type="Proteomes" id="UP000011115"/>
    </source>
</evidence>
<organism evidence="1 2">
    <name type="scientific">Solanum tuberosum</name>
    <name type="common">Potato</name>
    <dbReference type="NCBI Taxonomy" id="4113"/>
    <lineage>
        <taxon>Eukaryota</taxon>
        <taxon>Viridiplantae</taxon>
        <taxon>Streptophyta</taxon>
        <taxon>Embryophyta</taxon>
        <taxon>Tracheophyta</taxon>
        <taxon>Spermatophyta</taxon>
        <taxon>Magnoliopsida</taxon>
        <taxon>eudicotyledons</taxon>
        <taxon>Gunneridae</taxon>
        <taxon>Pentapetalae</taxon>
        <taxon>asterids</taxon>
        <taxon>lamiids</taxon>
        <taxon>Solanales</taxon>
        <taxon>Solanaceae</taxon>
        <taxon>Solanoideae</taxon>
        <taxon>Solaneae</taxon>
        <taxon>Solanum</taxon>
    </lineage>
</organism>
<dbReference type="EnsemblPlants" id="PGSC0003DMT400089818">
    <property type="protein sequence ID" value="PGSC0003DMT400089818"/>
    <property type="gene ID" value="PGSC0003DMG400039389"/>
</dbReference>
<dbReference type="Gramene" id="PGSC0003DMT400089818">
    <property type="protein sequence ID" value="PGSC0003DMT400089818"/>
    <property type="gene ID" value="PGSC0003DMG400039389"/>
</dbReference>
<proteinExistence type="predicted"/>
<protein>
    <submittedName>
        <fullName evidence="1">Uncharacterized protein</fullName>
    </submittedName>
</protein>
<reference evidence="1" key="2">
    <citation type="submission" date="2015-06" db="UniProtKB">
        <authorList>
            <consortium name="EnsemblPlants"/>
        </authorList>
    </citation>
    <scope>IDENTIFICATION</scope>
    <source>
        <strain evidence="1">DM1-3 516 R44</strain>
    </source>
</reference>
<reference evidence="2" key="1">
    <citation type="journal article" date="2011" name="Nature">
        <title>Genome sequence and analysis of the tuber crop potato.</title>
        <authorList>
            <consortium name="The Potato Genome Sequencing Consortium"/>
        </authorList>
    </citation>
    <scope>NUCLEOTIDE SEQUENCE [LARGE SCALE GENOMIC DNA]</scope>
    <source>
        <strain evidence="2">cv. DM1-3 516 R44</strain>
    </source>
</reference>
<dbReference type="AlphaFoldDB" id="M1DIZ7"/>
<accession>M1DIZ7</accession>
<name>M1DIZ7_SOLTU</name>
<sequence>MTASSNLVRRITDPICSDDLVAEGAEEGCKQVLMGEAARKRMLRTRASVSSGIGKAIPEGVVENPVMDRSRARAKGRAHGVAPARGILRGSHIRVQPHTPGEQHASGIYGQMGQPLVFPTSIVDAQIALEVILTTVDQRCYERFQKMRM</sequence>